<dbReference type="EMBL" id="JAMYJR010000027">
    <property type="protein sequence ID" value="MCO8273764.1"/>
    <property type="molecule type" value="Genomic_DNA"/>
</dbReference>
<dbReference type="PANTHER" id="PTHR43603">
    <property type="entry name" value="COBW DOMAIN-CONTAINING PROTEIN DDB_G0274527"/>
    <property type="match status" value="1"/>
</dbReference>
<keyword evidence="2" id="KW-0143">Chaperone</keyword>
<feature type="domain" description="CobW C-terminal" evidence="3">
    <location>
        <begin position="156"/>
        <end position="267"/>
    </location>
</feature>
<keyword evidence="1" id="KW-0547">Nucleotide-binding</keyword>
<evidence type="ECO:0000256" key="2">
    <source>
        <dbReference type="ARBA" id="ARBA00023186"/>
    </source>
</evidence>
<name>A0ABT1DSF9_9ACTN</name>
<dbReference type="SMART" id="SM00833">
    <property type="entry name" value="CobW_C"/>
    <property type="match status" value="1"/>
</dbReference>
<dbReference type="Proteomes" id="UP001523369">
    <property type="component" value="Unassembled WGS sequence"/>
</dbReference>
<dbReference type="InterPro" id="IPR011629">
    <property type="entry name" value="CobW-like_C"/>
</dbReference>
<dbReference type="PANTHER" id="PTHR43603:SF1">
    <property type="entry name" value="ZINC-REGULATED GTPASE METALLOPROTEIN ACTIVATOR 1"/>
    <property type="match status" value="1"/>
</dbReference>
<protein>
    <submittedName>
        <fullName evidence="4">GTP-binding protein</fullName>
    </submittedName>
</protein>
<organism evidence="4 5">
    <name type="scientific">Paractinoplanes aksuensis</name>
    <dbReference type="NCBI Taxonomy" id="2939490"/>
    <lineage>
        <taxon>Bacteria</taxon>
        <taxon>Bacillati</taxon>
        <taxon>Actinomycetota</taxon>
        <taxon>Actinomycetes</taxon>
        <taxon>Micromonosporales</taxon>
        <taxon>Micromonosporaceae</taxon>
        <taxon>Paractinoplanes</taxon>
    </lineage>
</organism>
<gene>
    <name evidence="4" type="ORF">M1L60_24510</name>
</gene>
<evidence type="ECO:0000259" key="3">
    <source>
        <dbReference type="SMART" id="SM00833"/>
    </source>
</evidence>
<keyword evidence="5" id="KW-1185">Reference proteome</keyword>
<evidence type="ECO:0000313" key="5">
    <source>
        <dbReference type="Proteomes" id="UP001523369"/>
    </source>
</evidence>
<dbReference type="SUPFAM" id="SSF90002">
    <property type="entry name" value="Hypothetical protein YjiA, C-terminal domain"/>
    <property type="match status" value="1"/>
</dbReference>
<proteinExistence type="predicted"/>
<sequence length="292" mass="32033">MGGLPVLVLCGFWGAAVAEVAGRVRAEHPGVRVMVAPEGAEPDQLRTAEAPHIVTVVPADLLLDGLADERPVSQLVARQLEQADTVLLTGQPEGDDEWEAEQLRVLVQRIAPWARQAGVDDLIPYAPGRTTPVAAVTRGLRGRPVGVHHPVGDHGVVACVFQARRPFHPGRLHESLPELTDGVLRSRGTCWRADRPDVVMTWESAGTLRLRPWGRWLAADPGDSDPERSLAAAVDWHPYYDDRGQHLAFIGLDLDPVRLHRTLTRCLLTDPELADGWDSWSDLLLATKEKPQ</sequence>
<evidence type="ECO:0000313" key="4">
    <source>
        <dbReference type="EMBL" id="MCO8273764.1"/>
    </source>
</evidence>
<dbReference type="Gene3D" id="3.30.1220.10">
    <property type="entry name" value="CobW-like, C-terminal domain"/>
    <property type="match status" value="1"/>
</dbReference>
<accession>A0ABT1DSF9</accession>
<dbReference type="InterPro" id="IPR036627">
    <property type="entry name" value="CobW-likC_sf"/>
</dbReference>
<dbReference type="Pfam" id="PF07683">
    <property type="entry name" value="CobW_C"/>
    <property type="match status" value="1"/>
</dbReference>
<reference evidence="4 5" key="1">
    <citation type="submission" date="2022-06" db="EMBL/GenBank/DDBJ databases">
        <title>New Species of the Genus Actinoplanes, ActinopZanes ferrugineus.</title>
        <authorList>
            <person name="Ding P."/>
        </authorList>
    </citation>
    <scope>NUCLEOTIDE SEQUENCE [LARGE SCALE GENOMIC DNA]</scope>
    <source>
        <strain evidence="4 5">TRM88003</strain>
    </source>
</reference>
<comment type="caution">
    <text evidence="4">The sequence shown here is derived from an EMBL/GenBank/DDBJ whole genome shotgun (WGS) entry which is preliminary data.</text>
</comment>
<dbReference type="RefSeq" id="WP_253239843.1">
    <property type="nucleotide sequence ID" value="NZ_JAMYJR010000027.1"/>
</dbReference>
<evidence type="ECO:0000256" key="1">
    <source>
        <dbReference type="ARBA" id="ARBA00022741"/>
    </source>
</evidence>
<dbReference type="InterPro" id="IPR051927">
    <property type="entry name" value="Zn_Chap_cDPG_Synth"/>
</dbReference>